<reference evidence="2 3" key="1">
    <citation type="journal article" date="2021" name="Sci. Rep.">
        <title>Genome sequencing of the multicellular alga Astrephomene provides insights into convergent evolution of germ-soma differentiation.</title>
        <authorList>
            <person name="Yamashita S."/>
            <person name="Yamamoto K."/>
            <person name="Matsuzaki R."/>
            <person name="Suzuki S."/>
            <person name="Yamaguchi H."/>
            <person name="Hirooka S."/>
            <person name="Minakuchi Y."/>
            <person name="Miyagishima S."/>
            <person name="Kawachi M."/>
            <person name="Toyoda A."/>
            <person name="Nozaki H."/>
        </authorList>
    </citation>
    <scope>NUCLEOTIDE SEQUENCE [LARGE SCALE GENOMIC DNA]</scope>
    <source>
        <strain evidence="2 3">NIES-4017</strain>
    </source>
</reference>
<protein>
    <submittedName>
        <fullName evidence="2">Uncharacterized protein</fullName>
    </submittedName>
</protein>
<feature type="compositionally biased region" description="Low complexity" evidence="1">
    <location>
        <begin position="237"/>
        <end position="263"/>
    </location>
</feature>
<dbReference type="Proteomes" id="UP001054857">
    <property type="component" value="Unassembled WGS sequence"/>
</dbReference>
<feature type="compositionally biased region" description="Basic and acidic residues" evidence="1">
    <location>
        <begin position="325"/>
        <end position="343"/>
    </location>
</feature>
<feature type="compositionally biased region" description="Basic residues" evidence="1">
    <location>
        <begin position="266"/>
        <end position="291"/>
    </location>
</feature>
<evidence type="ECO:0000313" key="3">
    <source>
        <dbReference type="Proteomes" id="UP001054857"/>
    </source>
</evidence>
<evidence type="ECO:0000256" key="1">
    <source>
        <dbReference type="SAM" id="MobiDB-lite"/>
    </source>
</evidence>
<proteinExistence type="predicted"/>
<feature type="region of interest" description="Disordered" evidence="1">
    <location>
        <begin position="164"/>
        <end position="436"/>
    </location>
</feature>
<feature type="compositionally biased region" description="Basic and acidic residues" evidence="1">
    <location>
        <begin position="406"/>
        <end position="430"/>
    </location>
</feature>
<feature type="compositionally biased region" description="Basic and acidic residues" evidence="1">
    <location>
        <begin position="350"/>
        <end position="373"/>
    </location>
</feature>
<dbReference type="AlphaFoldDB" id="A0AAD3DHM1"/>
<keyword evidence="3" id="KW-1185">Reference proteome</keyword>
<gene>
    <name evidence="2" type="ORF">Agub_g2463</name>
</gene>
<organism evidence="2 3">
    <name type="scientific">Astrephomene gubernaculifera</name>
    <dbReference type="NCBI Taxonomy" id="47775"/>
    <lineage>
        <taxon>Eukaryota</taxon>
        <taxon>Viridiplantae</taxon>
        <taxon>Chlorophyta</taxon>
        <taxon>core chlorophytes</taxon>
        <taxon>Chlorophyceae</taxon>
        <taxon>CS clade</taxon>
        <taxon>Chlamydomonadales</taxon>
        <taxon>Astrephomenaceae</taxon>
        <taxon>Astrephomene</taxon>
    </lineage>
</organism>
<name>A0AAD3DHM1_9CHLO</name>
<feature type="compositionally biased region" description="Polar residues" evidence="1">
    <location>
        <begin position="76"/>
        <end position="96"/>
    </location>
</feature>
<sequence>MTLTGQDVNSHGAKSPTTEAVRACCKKSACADQLQDGNTAGQMANAKQLPAGVNISTMEVASGKPPLGDRSPGSGPETSQYETPQGNGYNEVQTRQCPGGPEPGRQACAEPNIPSSCDGGSRDREDEQRPDGSGVGPPSCDAGKGACAESSCASDCEDICKRADMPACQGNDSSPGGIFQEAVPDEQLDGAATQQANGPHGTPDQPMSDVTGDKATSNGKSHSRSHSRSRDDRSSRGRSSASPRHAPAPAPDGSSDDPSPGSGRPLKAHKSKTKSKSKSKPKPKSRSRSRSRSGSPGSDLDSKPGSSKRARSSKTACPDGDDGASDPHRGRDRDRRAGHEDSGARSPANRHGDKGRDRSRSRSRSRGDRGRRDRNSRRKSHSRSRSRSHSRSRSSSRSRSRSPSRAQERGRERDGKRDHRDSVRHCASCEKRRRSG</sequence>
<comment type="caution">
    <text evidence="2">The sequence shown here is derived from an EMBL/GenBank/DDBJ whole genome shotgun (WGS) entry which is preliminary data.</text>
</comment>
<feature type="region of interest" description="Disordered" evidence="1">
    <location>
        <begin position="55"/>
        <end position="146"/>
    </location>
</feature>
<evidence type="ECO:0000313" key="2">
    <source>
        <dbReference type="EMBL" id="GFR41713.1"/>
    </source>
</evidence>
<accession>A0AAD3DHM1</accession>
<feature type="compositionally biased region" description="Basic residues" evidence="1">
    <location>
        <begin position="374"/>
        <end position="402"/>
    </location>
</feature>
<dbReference type="EMBL" id="BMAR01000002">
    <property type="protein sequence ID" value="GFR41713.1"/>
    <property type="molecule type" value="Genomic_DNA"/>
</dbReference>
<feature type="compositionally biased region" description="Basic and acidic residues" evidence="1">
    <location>
        <begin position="120"/>
        <end position="130"/>
    </location>
</feature>